<accession>A0A9P0I1E7</accession>
<keyword evidence="3" id="KW-0805">Transcription regulation</keyword>
<dbReference type="EMBL" id="LR824546">
    <property type="protein sequence ID" value="CAH1637275.1"/>
    <property type="molecule type" value="Genomic_DNA"/>
</dbReference>
<evidence type="ECO:0000259" key="7">
    <source>
        <dbReference type="Pfam" id="PF13873"/>
    </source>
</evidence>
<evidence type="ECO:0000256" key="1">
    <source>
        <dbReference type="ARBA" id="ARBA00011764"/>
    </source>
</evidence>
<keyword evidence="9" id="KW-1185">Reference proteome</keyword>
<keyword evidence="4" id="KW-0804">Transcription</keyword>
<name>A0A9P0I1E7_SPOLI</name>
<proteinExistence type="predicted"/>
<feature type="region of interest" description="Disordered" evidence="6">
    <location>
        <begin position="159"/>
        <end position="273"/>
    </location>
</feature>
<dbReference type="GO" id="GO:0005634">
    <property type="term" value="C:nucleus"/>
    <property type="evidence" value="ECO:0007669"/>
    <property type="project" value="TreeGrafter"/>
</dbReference>
<evidence type="ECO:0000313" key="9">
    <source>
        <dbReference type="Proteomes" id="UP001153321"/>
    </source>
</evidence>
<dbReference type="Pfam" id="PF13873">
    <property type="entry name" value="Myb_DNA-bind_5"/>
    <property type="match status" value="1"/>
</dbReference>
<protein>
    <recommendedName>
        <fullName evidence="2">Regulatory protein zeste</fullName>
    </recommendedName>
</protein>
<reference evidence="8" key="1">
    <citation type="submission" date="2022-02" db="EMBL/GenBank/DDBJ databases">
        <authorList>
            <person name="King R."/>
        </authorList>
    </citation>
    <scope>NUCLEOTIDE SEQUENCE</scope>
</reference>
<feature type="compositionally biased region" description="Low complexity" evidence="6">
    <location>
        <begin position="186"/>
        <end position="200"/>
    </location>
</feature>
<evidence type="ECO:0000256" key="3">
    <source>
        <dbReference type="ARBA" id="ARBA00023015"/>
    </source>
</evidence>
<dbReference type="Proteomes" id="UP001153321">
    <property type="component" value="Chromosome 15"/>
</dbReference>
<sequence>MESRVRASPEQFATLLEYMETHGDLARPVAGPQGRLRSDRLWAELTNILNAVGGGVSKTTDKWKKVWADWKSKTKKKALTIRHHARGTGGGPASGQNLSATDERMLAIMGPLAVTGQVSVEELGFNRPLNTAQEDPVAQDDPVTQDNSVFLEILDDTPQLNTLSPQPSTSQPSNNWLPPSTPSPLPLVLTQTSTQGRQPVAPAPPATPTTAAPSPPTRAEPTTPRRRRLPAPRTSAISPSTRRRPRLRSPATPQSAASPDRPRLRARRRQAPTPFERAASEFTAVELRRLELEEVRTRQQHERDMRALEVEHERNQVFSSIVNVAQAWLDYFRSRDNTERLNTE</sequence>
<dbReference type="PANTHER" id="PTHR23098">
    <property type="entry name" value="AGAP001331-PA-RELATED"/>
    <property type="match status" value="1"/>
</dbReference>
<organism evidence="8 9">
    <name type="scientific">Spodoptera littoralis</name>
    <name type="common">Egyptian cotton leafworm</name>
    <dbReference type="NCBI Taxonomy" id="7109"/>
    <lineage>
        <taxon>Eukaryota</taxon>
        <taxon>Metazoa</taxon>
        <taxon>Ecdysozoa</taxon>
        <taxon>Arthropoda</taxon>
        <taxon>Hexapoda</taxon>
        <taxon>Insecta</taxon>
        <taxon>Pterygota</taxon>
        <taxon>Neoptera</taxon>
        <taxon>Endopterygota</taxon>
        <taxon>Lepidoptera</taxon>
        <taxon>Glossata</taxon>
        <taxon>Ditrysia</taxon>
        <taxon>Noctuoidea</taxon>
        <taxon>Noctuidae</taxon>
        <taxon>Amphipyrinae</taxon>
        <taxon>Spodoptera</taxon>
    </lineage>
</organism>
<evidence type="ECO:0000313" key="8">
    <source>
        <dbReference type="EMBL" id="CAH1637275.1"/>
    </source>
</evidence>
<evidence type="ECO:0000256" key="2">
    <source>
        <dbReference type="ARBA" id="ARBA00016807"/>
    </source>
</evidence>
<dbReference type="PANTHER" id="PTHR23098:SF16">
    <property type="entry name" value="REGULATORY PROTEIN ZESTE"/>
    <property type="match status" value="1"/>
</dbReference>
<comment type="subunit">
    <text evidence="1">Self-associates forming complexes of several hundred monomers.</text>
</comment>
<feature type="compositionally biased region" description="Low complexity" evidence="6">
    <location>
        <begin position="231"/>
        <end position="240"/>
    </location>
</feature>
<evidence type="ECO:0000256" key="6">
    <source>
        <dbReference type="SAM" id="MobiDB-lite"/>
    </source>
</evidence>
<dbReference type="InterPro" id="IPR028002">
    <property type="entry name" value="Myb_DNA-bind_5"/>
</dbReference>
<dbReference type="AlphaFoldDB" id="A0A9P0I1E7"/>
<feature type="compositionally biased region" description="Pro residues" evidence="6">
    <location>
        <begin position="201"/>
        <end position="218"/>
    </location>
</feature>
<feature type="domain" description="Myb/SANT-like DNA-binding" evidence="7">
    <location>
        <begin position="8"/>
        <end position="78"/>
    </location>
</feature>
<comment type="function">
    <text evidence="5">Involved in transvection phenomena (= synapsis-dependent gene expression), where the synaptic pairing of chromosomes carrying genes with which zeste interacts influences the expression of these genes. Zeste binds to DNA and stimulates transcription from a nearby promoter.</text>
</comment>
<evidence type="ECO:0000256" key="4">
    <source>
        <dbReference type="ARBA" id="ARBA00023163"/>
    </source>
</evidence>
<evidence type="ECO:0000256" key="5">
    <source>
        <dbReference type="ARBA" id="ARBA00025466"/>
    </source>
</evidence>
<gene>
    <name evidence="8" type="ORF">SPLIT_LOCUS2636</name>
</gene>
<feature type="compositionally biased region" description="Low complexity" evidence="6">
    <location>
        <begin position="161"/>
        <end position="178"/>
    </location>
</feature>